<evidence type="ECO:0000256" key="6">
    <source>
        <dbReference type="ARBA" id="ARBA00023212"/>
    </source>
</evidence>
<keyword evidence="4 10" id="KW-0963">Cytoplasm</keyword>
<comment type="subcellular location">
    <subcellularLocation>
        <location evidence="2">Cell projection</location>
    </subcellularLocation>
    <subcellularLocation>
        <location evidence="1 10">Cytoplasm</location>
        <location evidence="1 10">Cytoskeleton</location>
    </subcellularLocation>
</comment>
<dbReference type="AlphaFoldDB" id="A0A7J7NCV8"/>
<evidence type="ECO:0000256" key="3">
    <source>
        <dbReference type="ARBA" id="ARBA00007192"/>
    </source>
</evidence>
<dbReference type="Proteomes" id="UP000541444">
    <property type="component" value="Unassembled WGS sequence"/>
</dbReference>
<dbReference type="SUPFAM" id="SSF69645">
    <property type="entry name" value="Arp2/3 complex subunits"/>
    <property type="match status" value="1"/>
</dbReference>
<evidence type="ECO:0000256" key="9">
    <source>
        <dbReference type="ARBA" id="ARBA00056923"/>
    </source>
</evidence>
<name>A0A7J7NCV8_9MAGN</name>
<evidence type="ECO:0000256" key="5">
    <source>
        <dbReference type="ARBA" id="ARBA00023203"/>
    </source>
</evidence>
<keyword evidence="13" id="KW-1185">Reference proteome</keyword>
<dbReference type="OrthoDB" id="148331at2759"/>
<dbReference type="GO" id="GO:0030041">
    <property type="term" value="P:actin filament polymerization"/>
    <property type="evidence" value="ECO:0007669"/>
    <property type="project" value="InterPro"/>
</dbReference>
<evidence type="ECO:0000313" key="12">
    <source>
        <dbReference type="EMBL" id="KAF6165081.1"/>
    </source>
</evidence>
<feature type="chain" id="PRO_5029792108" description="Arp2/3 complex 34 kDa subunit" evidence="11">
    <location>
        <begin position="22"/>
        <end position="167"/>
    </location>
</feature>
<evidence type="ECO:0000256" key="10">
    <source>
        <dbReference type="RuleBase" id="RU364015"/>
    </source>
</evidence>
<keyword evidence="7" id="KW-0966">Cell projection</keyword>
<keyword evidence="6 10" id="KW-0206">Cytoskeleton</keyword>
<comment type="subunit">
    <text evidence="10">Component of the Arp2/3 complex.</text>
</comment>
<keyword evidence="5 10" id="KW-0009">Actin-binding</keyword>
<comment type="caution">
    <text evidence="12">The sequence shown here is derived from an EMBL/GenBank/DDBJ whole genome shotgun (WGS) entry which is preliminary data.</text>
</comment>
<evidence type="ECO:0000256" key="11">
    <source>
        <dbReference type="SAM" id="SignalP"/>
    </source>
</evidence>
<sequence>MILFQSTSRFLLLVLLNRVLSIDKGVELDCHSVEFDDVHYHIQVSMRSPKFILLSMSLPTPPTKIVFFGGLPFGVLEAIKEVYGVLAQILNPSKDGYNLTIKLNLAKLPQDEEEEYDLLVKIAYLREVVLGAPLRVVLKHLAFKKVAANVNQLIALVHRQKESFPCS</sequence>
<evidence type="ECO:0000256" key="7">
    <source>
        <dbReference type="ARBA" id="ARBA00023273"/>
    </source>
</evidence>
<dbReference type="InterPro" id="IPR034666">
    <property type="entry name" value="ARPC2/4"/>
</dbReference>
<dbReference type="GO" id="GO:0005200">
    <property type="term" value="F:structural constituent of cytoskeleton"/>
    <property type="evidence" value="ECO:0007669"/>
    <property type="project" value="TreeGrafter"/>
</dbReference>
<proteinExistence type="inferred from homology"/>
<evidence type="ECO:0000256" key="8">
    <source>
        <dbReference type="ARBA" id="ARBA00029755"/>
    </source>
</evidence>
<comment type="similarity">
    <text evidence="3 10">Belongs to the ARPC2 family.</text>
</comment>
<dbReference type="FunFam" id="3.30.1460.20:FF:000006">
    <property type="entry name" value="Arp2/3 complex 34 kDa subunit"/>
    <property type="match status" value="1"/>
</dbReference>
<dbReference type="GO" id="GO:0042995">
    <property type="term" value="C:cell projection"/>
    <property type="evidence" value="ECO:0007669"/>
    <property type="project" value="UniProtKB-SubCell"/>
</dbReference>
<protein>
    <recommendedName>
        <fullName evidence="8 10">Arp2/3 complex 34 kDa subunit</fullName>
    </recommendedName>
</protein>
<dbReference type="PANTHER" id="PTHR12058">
    <property type="entry name" value="ARP2/3 COMPLEX 34 KDA SUBUNIT"/>
    <property type="match status" value="1"/>
</dbReference>
<dbReference type="Gene3D" id="3.30.1460.20">
    <property type="match status" value="1"/>
</dbReference>
<dbReference type="GO" id="GO:0051015">
    <property type="term" value="F:actin filament binding"/>
    <property type="evidence" value="ECO:0007669"/>
    <property type="project" value="TreeGrafter"/>
</dbReference>
<gene>
    <name evidence="12" type="ORF">GIB67_000665</name>
</gene>
<evidence type="ECO:0000313" key="13">
    <source>
        <dbReference type="Proteomes" id="UP000541444"/>
    </source>
</evidence>
<organism evidence="12 13">
    <name type="scientific">Kingdonia uniflora</name>
    <dbReference type="NCBI Taxonomy" id="39325"/>
    <lineage>
        <taxon>Eukaryota</taxon>
        <taxon>Viridiplantae</taxon>
        <taxon>Streptophyta</taxon>
        <taxon>Embryophyta</taxon>
        <taxon>Tracheophyta</taxon>
        <taxon>Spermatophyta</taxon>
        <taxon>Magnoliopsida</taxon>
        <taxon>Ranunculales</taxon>
        <taxon>Circaeasteraceae</taxon>
        <taxon>Kingdonia</taxon>
    </lineage>
</organism>
<reference evidence="12 13" key="1">
    <citation type="journal article" date="2020" name="IScience">
        <title>Genome Sequencing of the Endangered Kingdonia uniflora (Circaeasteraceae, Ranunculales) Reveals Potential Mechanisms of Evolutionary Specialization.</title>
        <authorList>
            <person name="Sun Y."/>
            <person name="Deng T."/>
            <person name="Zhang A."/>
            <person name="Moore M.J."/>
            <person name="Landis J.B."/>
            <person name="Lin N."/>
            <person name="Zhang H."/>
            <person name="Zhang X."/>
            <person name="Huang J."/>
            <person name="Zhang X."/>
            <person name="Sun H."/>
            <person name="Wang H."/>
        </authorList>
    </citation>
    <scope>NUCLEOTIDE SEQUENCE [LARGE SCALE GENOMIC DNA]</scope>
    <source>
        <strain evidence="12">TB1705</strain>
        <tissue evidence="12">Leaf</tissue>
    </source>
</reference>
<accession>A0A7J7NCV8</accession>
<evidence type="ECO:0000256" key="4">
    <source>
        <dbReference type="ARBA" id="ARBA00022490"/>
    </source>
</evidence>
<dbReference type="PANTHER" id="PTHR12058:SF0">
    <property type="entry name" value="ACTIN-RELATED PROTEIN 2_3 COMPLEX SUBUNIT 2"/>
    <property type="match status" value="1"/>
</dbReference>
<keyword evidence="11" id="KW-0732">Signal</keyword>
<comment type="function">
    <text evidence="9">Functions as actin-binding component of the Arp2/3 complex which is involved in regulation of actin polymerization and together with an activating nucleation-promoting factor (NPF) mediates the formation of branched actin networks. Seems to contact the mother actin filament. Arp2/3 complex plays a critical role in the control of cell morphogenesis via the modulation of cell polarity development.</text>
</comment>
<dbReference type="GO" id="GO:0005885">
    <property type="term" value="C:Arp2/3 protein complex"/>
    <property type="evidence" value="ECO:0007669"/>
    <property type="project" value="InterPro"/>
</dbReference>
<evidence type="ECO:0000256" key="1">
    <source>
        <dbReference type="ARBA" id="ARBA00004245"/>
    </source>
</evidence>
<feature type="signal peptide" evidence="11">
    <location>
        <begin position="1"/>
        <end position="21"/>
    </location>
</feature>
<dbReference type="EMBL" id="JACGCM010000859">
    <property type="protein sequence ID" value="KAF6165081.1"/>
    <property type="molecule type" value="Genomic_DNA"/>
</dbReference>
<dbReference type="Pfam" id="PF04045">
    <property type="entry name" value="P34-Arc"/>
    <property type="match status" value="1"/>
</dbReference>
<dbReference type="InterPro" id="IPR007188">
    <property type="entry name" value="ARPC2"/>
</dbReference>
<dbReference type="GO" id="GO:0034314">
    <property type="term" value="P:Arp2/3 complex-mediated actin nucleation"/>
    <property type="evidence" value="ECO:0007669"/>
    <property type="project" value="InterPro"/>
</dbReference>
<evidence type="ECO:0000256" key="2">
    <source>
        <dbReference type="ARBA" id="ARBA00004316"/>
    </source>
</evidence>